<dbReference type="PANTHER" id="PTHR47371:SF3">
    <property type="entry name" value="PHOSPHOGLYCEROL TRANSFERASE I"/>
    <property type="match status" value="1"/>
</dbReference>
<dbReference type="Gene3D" id="3.40.720.10">
    <property type="entry name" value="Alkaline Phosphatase, subunit A"/>
    <property type="match status" value="1"/>
</dbReference>
<sequence length="356" mass="41128">MIFNLNDLTLNEMNILKAFSTKPALLSVPSKKKNLILFQIESFEKGPIGFYNKHYPQSMPFISQLAQNATIFDNLDSQPYTTWTAAGTFSALCSFPQIINDPKYNENRKHAHLSQWSKMPCIPSYLKMAGYHMFAYFVGSIKLMGMKTFLINKGYKTFDYFEHDFNHDVPMYSMVIEKVLPDLVKNQQPFVLHMANEDTHPFFYTNHWSLKNSKIPPIISAFNCIDQIARNFTNKAIELGLNDDNTLFVIYGDHICYGDKTGLYEDRKLVNIYPFKKKCRNSKSGTYYDFAPTILSQLNISYEPKFPFGSDLFSNQTGTFPNQNDFKFIYGMYAKQMHLSSKIMCKDKAGFCTGYM</sequence>
<dbReference type="EMBL" id="JAPFFF010000005">
    <property type="protein sequence ID" value="KAK8888654.1"/>
    <property type="molecule type" value="Genomic_DNA"/>
</dbReference>
<evidence type="ECO:0000256" key="3">
    <source>
        <dbReference type="ARBA" id="ARBA00022692"/>
    </source>
</evidence>
<organism evidence="7 8">
    <name type="scientific">Tritrichomonas musculus</name>
    <dbReference type="NCBI Taxonomy" id="1915356"/>
    <lineage>
        <taxon>Eukaryota</taxon>
        <taxon>Metamonada</taxon>
        <taxon>Parabasalia</taxon>
        <taxon>Tritrichomonadida</taxon>
        <taxon>Tritrichomonadidae</taxon>
        <taxon>Tritrichomonas</taxon>
    </lineage>
</organism>
<dbReference type="Pfam" id="PF00884">
    <property type="entry name" value="Sulfatase"/>
    <property type="match status" value="1"/>
</dbReference>
<protein>
    <recommendedName>
        <fullName evidence="6">Sulfatase N-terminal domain-containing protein</fullName>
    </recommendedName>
</protein>
<feature type="domain" description="Sulfatase N-terminal" evidence="6">
    <location>
        <begin position="33"/>
        <end position="257"/>
    </location>
</feature>
<evidence type="ECO:0000256" key="1">
    <source>
        <dbReference type="ARBA" id="ARBA00004651"/>
    </source>
</evidence>
<keyword evidence="8" id="KW-1185">Reference proteome</keyword>
<reference evidence="7 8" key="1">
    <citation type="submission" date="2024-04" db="EMBL/GenBank/DDBJ databases">
        <title>Tritrichomonas musculus Genome.</title>
        <authorList>
            <person name="Alves-Ferreira E."/>
            <person name="Grigg M."/>
            <person name="Lorenzi H."/>
            <person name="Galac M."/>
        </authorList>
    </citation>
    <scope>NUCLEOTIDE SEQUENCE [LARGE SCALE GENOMIC DNA]</scope>
    <source>
        <strain evidence="7 8">EAF2021</strain>
    </source>
</reference>
<evidence type="ECO:0000256" key="4">
    <source>
        <dbReference type="ARBA" id="ARBA00022989"/>
    </source>
</evidence>
<evidence type="ECO:0000259" key="6">
    <source>
        <dbReference type="Pfam" id="PF00884"/>
    </source>
</evidence>
<dbReference type="InterPro" id="IPR000917">
    <property type="entry name" value="Sulfatase_N"/>
</dbReference>
<evidence type="ECO:0000256" key="5">
    <source>
        <dbReference type="ARBA" id="ARBA00023136"/>
    </source>
</evidence>
<dbReference type="InterPro" id="IPR050448">
    <property type="entry name" value="OpgB/LTA_synthase_biosynth"/>
</dbReference>
<accession>A0ABR2KBY6</accession>
<comment type="caution">
    <text evidence="7">The sequence shown here is derived from an EMBL/GenBank/DDBJ whole genome shotgun (WGS) entry which is preliminary data.</text>
</comment>
<dbReference type="Proteomes" id="UP001470230">
    <property type="component" value="Unassembled WGS sequence"/>
</dbReference>
<keyword evidence="4" id="KW-1133">Transmembrane helix</keyword>
<name>A0ABR2KBY6_9EUKA</name>
<dbReference type="PANTHER" id="PTHR47371">
    <property type="entry name" value="LIPOTEICHOIC ACID SYNTHASE"/>
    <property type="match status" value="1"/>
</dbReference>
<proteinExistence type="predicted"/>
<gene>
    <name evidence="7" type="ORF">M9Y10_033386</name>
</gene>
<keyword evidence="5" id="KW-0472">Membrane</keyword>
<keyword evidence="2" id="KW-1003">Cell membrane</keyword>
<keyword evidence="3" id="KW-0812">Transmembrane</keyword>
<comment type="subcellular location">
    <subcellularLocation>
        <location evidence="1">Cell membrane</location>
        <topology evidence="1">Multi-pass membrane protein</topology>
    </subcellularLocation>
</comment>
<evidence type="ECO:0000256" key="2">
    <source>
        <dbReference type="ARBA" id="ARBA00022475"/>
    </source>
</evidence>
<evidence type="ECO:0000313" key="8">
    <source>
        <dbReference type="Proteomes" id="UP001470230"/>
    </source>
</evidence>
<dbReference type="SUPFAM" id="SSF53649">
    <property type="entry name" value="Alkaline phosphatase-like"/>
    <property type="match status" value="1"/>
</dbReference>
<dbReference type="InterPro" id="IPR017850">
    <property type="entry name" value="Alkaline_phosphatase_core_sf"/>
</dbReference>
<evidence type="ECO:0000313" key="7">
    <source>
        <dbReference type="EMBL" id="KAK8888654.1"/>
    </source>
</evidence>